<dbReference type="AlphaFoldDB" id="A0A381PQ34"/>
<evidence type="ECO:0000256" key="3">
    <source>
        <dbReference type="ARBA" id="ARBA00022556"/>
    </source>
</evidence>
<dbReference type="EC" id="2.4.1.182" evidence="1"/>
<dbReference type="EMBL" id="UINC01001041">
    <property type="protein sequence ID" value="SUZ68734.1"/>
    <property type="molecule type" value="Genomic_DNA"/>
</dbReference>
<evidence type="ECO:0000313" key="8">
    <source>
        <dbReference type="EMBL" id="SUZ68734.1"/>
    </source>
</evidence>
<organism evidence="8">
    <name type="scientific">marine metagenome</name>
    <dbReference type="NCBI Taxonomy" id="408172"/>
    <lineage>
        <taxon>unclassified sequences</taxon>
        <taxon>metagenomes</taxon>
        <taxon>ecological metagenomes</taxon>
    </lineage>
</organism>
<dbReference type="GO" id="GO:0009245">
    <property type="term" value="P:lipid A biosynthetic process"/>
    <property type="evidence" value="ECO:0007669"/>
    <property type="project" value="UniProtKB-KW"/>
</dbReference>
<dbReference type="PANTHER" id="PTHR30372">
    <property type="entry name" value="LIPID-A-DISACCHARIDE SYNTHASE"/>
    <property type="match status" value="1"/>
</dbReference>
<comment type="catalytic activity">
    <reaction evidence="7">
        <text>a lipid X + a UDP-2-N,3-O-bis[(3R)-3-hydroxyacyl]-alpha-D-glucosamine = a lipid A disaccharide + UDP + H(+)</text>
        <dbReference type="Rhea" id="RHEA:67828"/>
        <dbReference type="ChEBI" id="CHEBI:15378"/>
        <dbReference type="ChEBI" id="CHEBI:58223"/>
        <dbReference type="ChEBI" id="CHEBI:137748"/>
        <dbReference type="ChEBI" id="CHEBI:176338"/>
        <dbReference type="ChEBI" id="CHEBI:176343"/>
        <dbReference type="EC" id="2.4.1.182"/>
    </reaction>
</comment>
<evidence type="ECO:0000256" key="2">
    <source>
        <dbReference type="ARBA" id="ARBA00022516"/>
    </source>
</evidence>
<proteinExistence type="predicted"/>
<dbReference type="GO" id="GO:0008915">
    <property type="term" value="F:lipid-A-disaccharide synthase activity"/>
    <property type="evidence" value="ECO:0007669"/>
    <property type="project" value="UniProtKB-EC"/>
</dbReference>
<keyword evidence="6" id="KW-0443">Lipid metabolism</keyword>
<name>A0A381PQ34_9ZZZZ</name>
<evidence type="ECO:0000256" key="7">
    <source>
        <dbReference type="ARBA" id="ARBA00048975"/>
    </source>
</evidence>
<reference evidence="8" key="1">
    <citation type="submission" date="2018-05" db="EMBL/GenBank/DDBJ databases">
        <authorList>
            <person name="Lanie J.A."/>
            <person name="Ng W.-L."/>
            <person name="Kazmierczak K.M."/>
            <person name="Andrzejewski T.M."/>
            <person name="Davidsen T.M."/>
            <person name="Wayne K.J."/>
            <person name="Tettelin H."/>
            <person name="Glass J.I."/>
            <person name="Rusch D."/>
            <person name="Podicherti R."/>
            <person name="Tsui H.-C.T."/>
            <person name="Winkler M.E."/>
        </authorList>
    </citation>
    <scope>NUCLEOTIDE SEQUENCE</scope>
</reference>
<dbReference type="SUPFAM" id="SSF53756">
    <property type="entry name" value="UDP-Glycosyltransferase/glycogen phosphorylase"/>
    <property type="match status" value="1"/>
</dbReference>
<dbReference type="InterPro" id="IPR003835">
    <property type="entry name" value="Glyco_trans_19"/>
</dbReference>
<accession>A0A381PQ34</accession>
<evidence type="ECO:0000256" key="5">
    <source>
        <dbReference type="ARBA" id="ARBA00022679"/>
    </source>
</evidence>
<evidence type="ECO:0000256" key="6">
    <source>
        <dbReference type="ARBA" id="ARBA00023098"/>
    </source>
</evidence>
<dbReference type="GO" id="GO:0016020">
    <property type="term" value="C:membrane"/>
    <property type="evidence" value="ECO:0007669"/>
    <property type="project" value="GOC"/>
</dbReference>
<keyword evidence="5" id="KW-0808">Transferase</keyword>
<dbReference type="GO" id="GO:0005543">
    <property type="term" value="F:phospholipid binding"/>
    <property type="evidence" value="ECO:0007669"/>
    <property type="project" value="TreeGrafter"/>
</dbReference>
<keyword evidence="4" id="KW-0328">Glycosyltransferase</keyword>
<dbReference type="Pfam" id="PF02684">
    <property type="entry name" value="LpxB"/>
    <property type="match status" value="1"/>
</dbReference>
<keyword evidence="2" id="KW-0444">Lipid biosynthesis</keyword>
<protein>
    <recommendedName>
        <fullName evidence="1">lipid-A-disaccharide synthase</fullName>
        <ecNumber evidence="1">2.4.1.182</ecNumber>
    </recommendedName>
</protein>
<evidence type="ECO:0000256" key="1">
    <source>
        <dbReference type="ARBA" id="ARBA00012687"/>
    </source>
</evidence>
<keyword evidence="3" id="KW-0441">Lipid A biosynthesis</keyword>
<gene>
    <name evidence="8" type="ORF">METZ01_LOCUS21588</name>
</gene>
<sequence length="374" mass="42005">MTKETIKYFFVAGETSGDIHGGKLISAIKRIDPNSSFMGHGGENMKNSGMQILEHTDNLGIMGFIEVIKHLPKMMQIMGKTVDTIARTKPDRIVLIDYPGFNLRLAKNTQHLNIPITYFILPQSWAWKEKRVETMKSTLDQALSIFPFEQEWYESRGLPTNYIGHPFVETIYTNESPQEYFTRHGLNASCPILLLLPGSRRQEIELHWPVFLRAVDLLKNKIDNLQVVVAPAPGITLNHIPENFKIEPNARKAMTSATAAIVSSGTATLECAVEETPIVVCYKFSLLSWLLTKFMINIHYASIVNLIADDAIVPEYLQNKMTPENLAAAVEPLLDTSNAKRKKMLTGFDTVRRTLGMPGVYGRAAEAIVSRNKE</sequence>
<dbReference type="PANTHER" id="PTHR30372:SF4">
    <property type="entry name" value="LIPID-A-DISACCHARIDE SYNTHASE, MITOCHONDRIAL-RELATED"/>
    <property type="match status" value="1"/>
</dbReference>
<evidence type="ECO:0000256" key="4">
    <source>
        <dbReference type="ARBA" id="ARBA00022676"/>
    </source>
</evidence>
<dbReference type="NCBIfam" id="TIGR00215">
    <property type="entry name" value="lpxB"/>
    <property type="match status" value="1"/>
</dbReference>